<proteinExistence type="predicted"/>
<reference evidence="1 2" key="1">
    <citation type="submission" date="2024-08" db="EMBL/GenBank/DDBJ databases">
        <authorList>
            <person name="Vancuren S.J."/>
            <person name="Allen-Vercoe E."/>
        </authorList>
    </citation>
    <scope>NUCLEOTIDE SEQUENCE [LARGE SCALE GENOMIC DNA]</scope>
    <source>
        <strain evidence="1 2">16-6-I_42_FAA</strain>
    </source>
</reference>
<name>A0ABW8B2H5_9FIRM</name>
<comment type="caution">
    <text evidence="1">The sequence shown here is derived from an EMBL/GenBank/DDBJ whole genome shotgun (WGS) entry which is preliminary data.</text>
</comment>
<protein>
    <submittedName>
        <fullName evidence="1">Uncharacterized protein</fullName>
    </submittedName>
</protein>
<dbReference type="Proteomes" id="UP001614216">
    <property type="component" value="Unassembled WGS sequence"/>
</dbReference>
<evidence type="ECO:0000313" key="2">
    <source>
        <dbReference type="Proteomes" id="UP001614216"/>
    </source>
</evidence>
<dbReference type="EMBL" id="JBITRD010000013">
    <property type="protein sequence ID" value="MFI7846268.1"/>
    <property type="molecule type" value="Genomic_DNA"/>
</dbReference>
<accession>A0ABW8B2H5</accession>
<gene>
    <name evidence="1" type="ORF">ACIF0M_12125</name>
</gene>
<sequence length="153" mass="16766">MNKMKGNAGRGKRIAAITAAILTFTGVATVNPYMVYAQDAAKSITITGNTTEILKGSSDAKNQQNHWSMQIDNETGKDILFYDLKEDNKEITKKQAFKGDTLVLDLENYDGNSVYTVEVYGVDKNIKASAKLYQVQANLTGDTSTNVPMAMEL</sequence>
<evidence type="ECO:0000313" key="1">
    <source>
        <dbReference type="EMBL" id="MFI7846268.1"/>
    </source>
</evidence>
<organism evidence="1 2">
    <name type="scientific">Dorea amylophila</name>
    <dbReference type="NCBI Taxonomy" id="2981789"/>
    <lineage>
        <taxon>Bacteria</taxon>
        <taxon>Bacillati</taxon>
        <taxon>Bacillota</taxon>
        <taxon>Clostridia</taxon>
        <taxon>Lachnospirales</taxon>
        <taxon>Lachnospiraceae</taxon>
        <taxon>Dorea</taxon>
    </lineage>
</organism>
<keyword evidence="2" id="KW-1185">Reference proteome</keyword>
<dbReference type="RefSeq" id="WP_396570265.1">
    <property type="nucleotide sequence ID" value="NZ_JBITRD010000013.1"/>
</dbReference>